<sequence>MLKAKCNAKRNAYAPHCFVRRRIDLKRQSKEDGLSFSYAELFVPREGRGRRRQRPDGRPRPPAYLISTRRPLISSGSSYDAVTLLLHNRYVSAMNERFLGSDCIVIKTRRRVTRRLRIQASASHPYIIIACHSFSQPCDWLMDGCDVRRCVGFYTAEEKLLDYIDERFTCNSKSQKRGERKSESRLVLFVPCDFQNKRGVSFIRMNLRMTSMSNVLAAGAHVRALDRRGSARAVEHQGPLSSQRCRRPVGRVTCSSRRGANSFELIWANKTRQWERGHESNCPTSRHGGHASTLGWQRPRGPTVARAPPVRTASSDLIRMFSRRAAARCGIRSGRNVQRPCIAVSSPPKQPNCIRNVCNPVFVLFHAFHPLAERSNGKLGPRVSHLRRVRLCANLGMPVAHAATVGSDYARRAERRVTARDSKDAGVSAAGPNAEVVNRCKDLVCARWRDAGAALPSSARAARLRPLYLTAESEHDRLSISRRRYRFSFPAPAPGRVHLIGTHVLMFRTTAAAAQGRPVSGRAANRVRGEPVITAHHTSCELLARFVTFASYYPISCYVIEEKKTVIMKDVLEKKKV</sequence>
<proteinExistence type="predicted"/>
<dbReference type="EMBL" id="BGZK01000043">
    <property type="protein sequence ID" value="GBP10964.1"/>
    <property type="molecule type" value="Genomic_DNA"/>
</dbReference>
<protein>
    <submittedName>
        <fullName evidence="2">Uncharacterized protein</fullName>
    </submittedName>
</protein>
<gene>
    <name evidence="2" type="ORF">EVAR_5522_1</name>
</gene>
<feature type="region of interest" description="Disordered" evidence="1">
    <location>
        <begin position="277"/>
        <end position="309"/>
    </location>
</feature>
<dbReference type="Proteomes" id="UP000299102">
    <property type="component" value="Unassembled WGS sequence"/>
</dbReference>
<comment type="caution">
    <text evidence="2">The sequence shown here is derived from an EMBL/GenBank/DDBJ whole genome shotgun (WGS) entry which is preliminary data.</text>
</comment>
<reference evidence="2 3" key="1">
    <citation type="journal article" date="2019" name="Commun. Biol.">
        <title>The bagworm genome reveals a unique fibroin gene that provides high tensile strength.</title>
        <authorList>
            <person name="Kono N."/>
            <person name="Nakamura H."/>
            <person name="Ohtoshi R."/>
            <person name="Tomita M."/>
            <person name="Numata K."/>
            <person name="Arakawa K."/>
        </authorList>
    </citation>
    <scope>NUCLEOTIDE SEQUENCE [LARGE SCALE GENOMIC DNA]</scope>
</reference>
<organism evidence="2 3">
    <name type="scientific">Eumeta variegata</name>
    <name type="common">Bagworm moth</name>
    <name type="synonym">Eumeta japonica</name>
    <dbReference type="NCBI Taxonomy" id="151549"/>
    <lineage>
        <taxon>Eukaryota</taxon>
        <taxon>Metazoa</taxon>
        <taxon>Ecdysozoa</taxon>
        <taxon>Arthropoda</taxon>
        <taxon>Hexapoda</taxon>
        <taxon>Insecta</taxon>
        <taxon>Pterygota</taxon>
        <taxon>Neoptera</taxon>
        <taxon>Endopterygota</taxon>
        <taxon>Lepidoptera</taxon>
        <taxon>Glossata</taxon>
        <taxon>Ditrysia</taxon>
        <taxon>Tineoidea</taxon>
        <taxon>Psychidae</taxon>
        <taxon>Oiketicinae</taxon>
        <taxon>Eumeta</taxon>
    </lineage>
</organism>
<evidence type="ECO:0000313" key="3">
    <source>
        <dbReference type="Proteomes" id="UP000299102"/>
    </source>
</evidence>
<keyword evidence="3" id="KW-1185">Reference proteome</keyword>
<accession>A0A4C1TA01</accession>
<evidence type="ECO:0000256" key="1">
    <source>
        <dbReference type="SAM" id="MobiDB-lite"/>
    </source>
</evidence>
<dbReference type="AlphaFoldDB" id="A0A4C1TA01"/>
<evidence type="ECO:0000313" key="2">
    <source>
        <dbReference type="EMBL" id="GBP10964.1"/>
    </source>
</evidence>
<name>A0A4C1TA01_EUMVA</name>